<name>A0AAV6UEV9_9ARAC</name>
<dbReference type="AlphaFoldDB" id="A0AAV6UEV9"/>
<dbReference type="EMBL" id="JAFNEN010000456">
    <property type="protein sequence ID" value="KAG8182635.1"/>
    <property type="molecule type" value="Genomic_DNA"/>
</dbReference>
<sequence>MPWLCQKGVTNAPAEFTTQIMFSHFISGLRQDIKTQIHIQNPGDFAEALQTAIRIEKAFKDTTQNVNCFEASASAATRAHEADKNAFITGVEALTNRILFGKTSRGFSIKKGNLKQTQISLSILQQRGSLHRRLQKEALL</sequence>
<proteinExistence type="predicted"/>
<accession>A0AAV6UEV9</accession>
<organism evidence="1 2">
    <name type="scientific">Oedothorax gibbosus</name>
    <dbReference type="NCBI Taxonomy" id="931172"/>
    <lineage>
        <taxon>Eukaryota</taxon>
        <taxon>Metazoa</taxon>
        <taxon>Ecdysozoa</taxon>
        <taxon>Arthropoda</taxon>
        <taxon>Chelicerata</taxon>
        <taxon>Arachnida</taxon>
        <taxon>Araneae</taxon>
        <taxon>Araneomorphae</taxon>
        <taxon>Entelegynae</taxon>
        <taxon>Araneoidea</taxon>
        <taxon>Linyphiidae</taxon>
        <taxon>Erigoninae</taxon>
        <taxon>Oedothorax</taxon>
    </lineage>
</organism>
<reference evidence="1 2" key="1">
    <citation type="journal article" date="2022" name="Nat. Ecol. Evol.">
        <title>A masculinizing supergene underlies an exaggerated male reproductive morph in a spider.</title>
        <authorList>
            <person name="Hendrickx F."/>
            <person name="De Corte Z."/>
            <person name="Sonet G."/>
            <person name="Van Belleghem S.M."/>
            <person name="Kostlbacher S."/>
            <person name="Vangestel C."/>
        </authorList>
    </citation>
    <scope>NUCLEOTIDE SEQUENCE [LARGE SCALE GENOMIC DNA]</scope>
    <source>
        <strain evidence="1">W744_W776</strain>
    </source>
</reference>
<dbReference type="Proteomes" id="UP000827092">
    <property type="component" value="Unassembled WGS sequence"/>
</dbReference>
<evidence type="ECO:0000313" key="1">
    <source>
        <dbReference type="EMBL" id="KAG8182635.1"/>
    </source>
</evidence>
<protein>
    <submittedName>
        <fullName evidence="1">Uncharacterized protein</fullName>
    </submittedName>
</protein>
<gene>
    <name evidence="1" type="ORF">JTE90_018471</name>
</gene>
<keyword evidence="2" id="KW-1185">Reference proteome</keyword>
<evidence type="ECO:0000313" key="2">
    <source>
        <dbReference type="Proteomes" id="UP000827092"/>
    </source>
</evidence>
<comment type="caution">
    <text evidence="1">The sequence shown here is derived from an EMBL/GenBank/DDBJ whole genome shotgun (WGS) entry which is preliminary data.</text>
</comment>